<dbReference type="EC" id="3.1.1.5" evidence="2 9"/>
<dbReference type="PANTHER" id="PTHR10728:SF33">
    <property type="entry name" value="LYSOPHOSPHOLIPASE 1-RELATED"/>
    <property type="match status" value="1"/>
</dbReference>
<organism evidence="12 13">
    <name type="scientific">Sporidiobolus salmonicolor</name>
    <name type="common">Yeast-like fungus</name>
    <name type="synonym">Sporobolomyces salmonicolor</name>
    <dbReference type="NCBI Taxonomy" id="5005"/>
    <lineage>
        <taxon>Eukaryota</taxon>
        <taxon>Fungi</taxon>
        <taxon>Dikarya</taxon>
        <taxon>Basidiomycota</taxon>
        <taxon>Pucciniomycotina</taxon>
        <taxon>Microbotryomycetes</taxon>
        <taxon>Sporidiobolales</taxon>
        <taxon>Sporidiobolaceae</taxon>
        <taxon>Sporobolomyces</taxon>
    </lineage>
</organism>
<evidence type="ECO:0000256" key="5">
    <source>
        <dbReference type="ARBA" id="ARBA00022963"/>
    </source>
</evidence>
<comment type="catalytic activity">
    <reaction evidence="9">
        <text>a 1-acyl-sn-glycero-3-phosphocholine + H2O = sn-glycerol 3-phosphocholine + a fatty acid + H(+)</text>
        <dbReference type="Rhea" id="RHEA:15177"/>
        <dbReference type="ChEBI" id="CHEBI:15377"/>
        <dbReference type="ChEBI" id="CHEBI:15378"/>
        <dbReference type="ChEBI" id="CHEBI:16870"/>
        <dbReference type="ChEBI" id="CHEBI:28868"/>
        <dbReference type="ChEBI" id="CHEBI:58168"/>
        <dbReference type="EC" id="3.1.1.5"/>
    </reaction>
</comment>
<gene>
    <name evidence="12" type="primary">SPOSA6832_00345</name>
</gene>
<keyword evidence="4 8" id="KW-0378">Hydrolase</keyword>
<dbReference type="Gene3D" id="3.40.1090.10">
    <property type="entry name" value="Cytosolic phospholipase A2 catalytic domain"/>
    <property type="match status" value="1"/>
</dbReference>
<evidence type="ECO:0000256" key="4">
    <source>
        <dbReference type="ARBA" id="ARBA00022801"/>
    </source>
</evidence>
<evidence type="ECO:0000256" key="9">
    <source>
        <dbReference type="RuleBase" id="RU362103"/>
    </source>
</evidence>
<dbReference type="GO" id="GO:0004622">
    <property type="term" value="F:phosphatidylcholine lysophospholipase activity"/>
    <property type="evidence" value="ECO:0007669"/>
    <property type="project" value="UniProtKB-EC"/>
</dbReference>
<keyword evidence="7" id="KW-0325">Glycoprotein</keyword>
<proteinExistence type="inferred from homology"/>
<evidence type="ECO:0000259" key="11">
    <source>
        <dbReference type="PROSITE" id="PS51210"/>
    </source>
</evidence>
<dbReference type="GO" id="GO:0046475">
    <property type="term" value="P:glycerophospholipid catabolic process"/>
    <property type="evidence" value="ECO:0007669"/>
    <property type="project" value="TreeGrafter"/>
</dbReference>
<dbReference type="InterPro" id="IPR002642">
    <property type="entry name" value="LysoPLipase_cat_dom"/>
</dbReference>
<feature type="non-terminal residue" evidence="12">
    <location>
        <position position="1"/>
    </location>
</feature>
<keyword evidence="5 8" id="KW-0442">Lipid degradation</keyword>
<keyword evidence="10" id="KW-1133">Transmembrane helix</keyword>
<keyword evidence="10" id="KW-0812">Transmembrane</keyword>
<evidence type="ECO:0000256" key="2">
    <source>
        <dbReference type="ARBA" id="ARBA00013274"/>
    </source>
</evidence>
<evidence type="ECO:0000313" key="13">
    <source>
        <dbReference type="Proteomes" id="UP000243876"/>
    </source>
</evidence>
<accession>A0A0D6EG40</accession>
<evidence type="ECO:0000256" key="8">
    <source>
        <dbReference type="PROSITE-ProRule" id="PRU00555"/>
    </source>
</evidence>
<keyword evidence="13" id="KW-1185">Reference proteome</keyword>
<feature type="domain" description="PLA2c" evidence="11">
    <location>
        <begin position="1"/>
        <end position="417"/>
    </location>
</feature>
<keyword evidence="10" id="KW-0472">Membrane</keyword>
<dbReference type="PANTHER" id="PTHR10728">
    <property type="entry name" value="CYTOSOLIC PHOSPHOLIPASE A2"/>
    <property type="match status" value="1"/>
</dbReference>
<dbReference type="GO" id="GO:0005829">
    <property type="term" value="C:cytosol"/>
    <property type="evidence" value="ECO:0007669"/>
    <property type="project" value="TreeGrafter"/>
</dbReference>
<evidence type="ECO:0000256" key="10">
    <source>
        <dbReference type="SAM" id="Phobius"/>
    </source>
</evidence>
<evidence type="ECO:0000256" key="1">
    <source>
        <dbReference type="ARBA" id="ARBA00008780"/>
    </source>
</evidence>
<dbReference type="PROSITE" id="PS51210">
    <property type="entry name" value="PLA2C"/>
    <property type="match status" value="1"/>
</dbReference>
<protein>
    <recommendedName>
        <fullName evidence="2 9">Lysophospholipase</fullName>
        <ecNumber evidence="2 9">3.1.1.5</ecNumber>
    </recommendedName>
</protein>
<evidence type="ECO:0000256" key="6">
    <source>
        <dbReference type="ARBA" id="ARBA00023098"/>
    </source>
</evidence>
<keyword evidence="3" id="KW-0732">Signal</keyword>
<dbReference type="SMART" id="SM00022">
    <property type="entry name" value="PLAc"/>
    <property type="match status" value="1"/>
</dbReference>
<dbReference type="Proteomes" id="UP000243876">
    <property type="component" value="Unassembled WGS sequence"/>
</dbReference>
<dbReference type="Pfam" id="PF01735">
    <property type="entry name" value="PLA2_B"/>
    <property type="match status" value="1"/>
</dbReference>
<evidence type="ECO:0000313" key="12">
    <source>
        <dbReference type="EMBL" id="CEQ38871.1"/>
    </source>
</evidence>
<name>A0A0D6EG40_SPOSA</name>
<dbReference type="SUPFAM" id="SSF52151">
    <property type="entry name" value="FabD/lysophospholipase-like"/>
    <property type="match status" value="1"/>
</dbReference>
<comment type="similarity">
    <text evidence="1 9">Belongs to the lysophospholipase family.</text>
</comment>
<dbReference type="GO" id="GO:0004623">
    <property type="term" value="F:phospholipase A2 activity"/>
    <property type="evidence" value="ECO:0007669"/>
    <property type="project" value="TreeGrafter"/>
</dbReference>
<feature type="transmembrane region" description="Helical" evidence="10">
    <location>
        <begin position="439"/>
        <end position="459"/>
    </location>
</feature>
<sequence length="460" mass="49072">MGRDPRSDYYDTLLQDVRDKANAGFPVSLTDAWGRALAYHFLNGTNPSNFYSTTAAHDQGTLFSSIRFTQNFQAGAMPIPLLVSTSRVSETAQTSGQSTTVIPLNNTQFEFTPFTFGSYDPTLSALIPVDYAGTALSNGEPSNSSACVNWFDSASFFMGQEISNPVWTELIQRLLSDISDIQPTNESIALVANYPNSFRNFQPFSGRTFESSGNEILQLTDGGENGENVPIGPLLVKAREVDFILAADSSADTDYTWPNGTSLLATAARSANYSNGYTNFPPIPASQDDFVSQGLNVRPTFFGCNSTTSGNMTASGSYPIVVYLPNAPAPVSDPFLTNTSTFTLNYSYDEVEAFLDSAHLNALKGFPNASTPTTADPNWPLCLKCATIDRARERAGVNRSAACETCFDRYCWSESVASSLTNATGGVGNKSSSSGASSLFTSAIGFTAAAAVAAGLVILA</sequence>
<evidence type="ECO:0000256" key="3">
    <source>
        <dbReference type="ARBA" id="ARBA00022729"/>
    </source>
</evidence>
<evidence type="ECO:0000256" key="7">
    <source>
        <dbReference type="ARBA" id="ARBA00023180"/>
    </source>
</evidence>
<dbReference type="InterPro" id="IPR016035">
    <property type="entry name" value="Acyl_Trfase/lysoPLipase"/>
</dbReference>
<dbReference type="OrthoDB" id="4084751at2759"/>
<reference evidence="13" key="1">
    <citation type="submission" date="2015-02" db="EMBL/GenBank/DDBJ databases">
        <authorList>
            <person name="Gon?alves P."/>
        </authorList>
    </citation>
    <scope>NUCLEOTIDE SEQUENCE [LARGE SCALE GENOMIC DNA]</scope>
</reference>
<dbReference type="EMBL" id="CENE01000001">
    <property type="protein sequence ID" value="CEQ38871.1"/>
    <property type="molecule type" value="Genomic_DNA"/>
</dbReference>
<dbReference type="AlphaFoldDB" id="A0A0D6EG40"/>
<keyword evidence="6 8" id="KW-0443">Lipid metabolism</keyword>